<evidence type="ECO:0000259" key="8">
    <source>
        <dbReference type="Pfam" id="PF03458"/>
    </source>
</evidence>
<dbReference type="AlphaFoldDB" id="A0A330LTC5"/>
<feature type="transmembrane region" description="Helical" evidence="7">
    <location>
        <begin position="132"/>
        <end position="152"/>
    </location>
</feature>
<evidence type="ECO:0000256" key="5">
    <source>
        <dbReference type="ARBA" id="ARBA00022989"/>
    </source>
</evidence>
<dbReference type="EMBL" id="LS483250">
    <property type="protein sequence ID" value="SQD80214.1"/>
    <property type="molecule type" value="Genomic_DNA"/>
</dbReference>
<feature type="transmembrane region" description="Helical" evidence="7">
    <location>
        <begin position="45"/>
        <end position="65"/>
    </location>
</feature>
<comment type="similarity">
    <text evidence="2">Belongs to the UPF0126 family.</text>
</comment>
<name>A0A330LTC5_9GAMM</name>
<dbReference type="PANTHER" id="PTHR30506">
    <property type="entry name" value="INNER MEMBRANE PROTEIN"/>
    <property type="match status" value="1"/>
</dbReference>
<protein>
    <recommendedName>
        <fullName evidence="8">Glycine transporter domain-containing protein</fullName>
    </recommendedName>
</protein>
<keyword evidence="10" id="KW-1185">Reference proteome</keyword>
<sequence length="221" mass="23488">MGIEQGLISFLMMNMDIIYLLDLAGTAVFAISGVQVAGQMRMDPFGATVLAAVTAIGGGTIRDAILDVGPAFWVHDPVYLTVIILTSMLTILFANRNHRMPPILLPLADAAGLALFTVLGTQKALAYGAPGMTAVVMGVITGVAGGIIRDLLASRVPMVLQKDIYATASVLGGVVYTGALLIGITEGWAMLFAMTGVFVLRMAAVHWHLRLPMFVLKHHRE</sequence>
<keyword evidence="6 7" id="KW-0472">Membrane</keyword>
<feature type="transmembrane region" description="Helical" evidence="7">
    <location>
        <begin position="164"/>
        <end position="182"/>
    </location>
</feature>
<gene>
    <name evidence="9" type="primary">yadS</name>
    <name evidence="9" type="ORF">MORIYA_3762</name>
</gene>
<reference evidence="10" key="1">
    <citation type="submission" date="2018-05" db="EMBL/GenBank/DDBJ databases">
        <authorList>
            <person name="Cea G.-C."/>
            <person name="William W."/>
        </authorList>
    </citation>
    <scope>NUCLEOTIDE SEQUENCE [LARGE SCALE GENOMIC DNA]</scope>
    <source>
        <strain evidence="10">DB21MT 5</strain>
    </source>
</reference>
<keyword evidence="4 7" id="KW-0812">Transmembrane</keyword>
<comment type="subcellular location">
    <subcellularLocation>
        <location evidence="1">Cell membrane</location>
        <topology evidence="1">Multi-pass membrane protein</topology>
    </subcellularLocation>
</comment>
<feature type="transmembrane region" description="Helical" evidence="7">
    <location>
        <begin position="102"/>
        <end position="120"/>
    </location>
</feature>
<evidence type="ECO:0000256" key="1">
    <source>
        <dbReference type="ARBA" id="ARBA00004651"/>
    </source>
</evidence>
<evidence type="ECO:0000256" key="6">
    <source>
        <dbReference type="ARBA" id="ARBA00023136"/>
    </source>
</evidence>
<proteinExistence type="inferred from homology"/>
<evidence type="ECO:0000256" key="2">
    <source>
        <dbReference type="ARBA" id="ARBA00008193"/>
    </source>
</evidence>
<dbReference type="InterPro" id="IPR005115">
    <property type="entry name" value="Gly_transporter"/>
</dbReference>
<feature type="domain" description="Glycine transporter" evidence="8">
    <location>
        <begin position="20"/>
        <end position="94"/>
    </location>
</feature>
<evidence type="ECO:0000313" key="9">
    <source>
        <dbReference type="EMBL" id="SQD80214.1"/>
    </source>
</evidence>
<dbReference type="PANTHER" id="PTHR30506:SF3">
    <property type="entry name" value="UPF0126 INNER MEMBRANE PROTEIN YADS-RELATED"/>
    <property type="match status" value="1"/>
</dbReference>
<keyword evidence="5 7" id="KW-1133">Transmembrane helix</keyword>
<feature type="domain" description="Glycine transporter" evidence="8">
    <location>
        <begin position="107"/>
        <end position="177"/>
    </location>
</feature>
<accession>A0A330LTC5</accession>
<dbReference type="Proteomes" id="UP000250163">
    <property type="component" value="Chromosome MORIYA"/>
</dbReference>
<dbReference type="GO" id="GO:0005886">
    <property type="term" value="C:plasma membrane"/>
    <property type="evidence" value="ECO:0007669"/>
    <property type="project" value="UniProtKB-SubCell"/>
</dbReference>
<dbReference type="Pfam" id="PF03458">
    <property type="entry name" value="Gly_transporter"/>
    <property type="match status" value="2"/>
</dbReference>
<organism evidence="9 10">
    <name type="scientific">Moritella yayanosii</name>
    <dbReference type="NCBI Taxonomy" id="69539"/>
    <lineage>
        <taxon>Bacteria</taxon>
        <taxon>Pseudomonadati</taxon>
        <taxon>Pseudomonadota</taxon>
        <taxon>Gammaproteobacteria</taxon>
        <taxon>Alteromonadales</taxon>
        <taxon>Moritellaceae</taxon>
        <taxon>Moritella</taxon>
    </lineage>
</organism>
<evidence type="ECO:0000313" key="10">
    <source>
        <dbReference type="Proteomes" id="UP000250163"/>
    </source>
</evidence>
<dbReference type="KEGG" id="mya:MORIYA_3762"/>
<keyword evidence="3" id="KW-1003">Cell membrane</keyword>
<evidence type="ECO:0000256" key="7">
    <source>
        <dbReference type="SAM" id="Phobius"/>
    </source>
</evidence>
<feature type="transmembrane region" description="Helical" evidence="7">
    <location>
        <begin position="77"/>
        <end position="95"/>
    </location>
</feature>
<evidence type="ECO:0000256" key="4">
    <source>
        <dbReference type="ARBA" id="ARBA00022692"/>
    </source>
</evidence>
<feature type="transmembrane region" description="Helical" evidence="7">
    <location>
        <begin position="17"/>
        <end position="38"/>
    </location>
</feature>
<evidence type="ECO:0000256" key="3">
    <source>
        <dbReference type="ARBA" id="ARBA00022475"/>
    </source>
</evidence>